<protein>
    <recommendedName>
        <fullName evidence="5">Golgin subfamily A member 4</fullName>
    </recommendedName>
</protein>
<comment type="caution">
    <text evidence="3">The sequence shown here is derived from an EMBL/GenBank/DDBJ whole genome shotgun (WGS) entry which is preliminary data.</text>
</comment>
<evidence type="ECO:0008006" key="5">
    <source>
        <dbReference type="Google" id="ProtNLM"/>
    </source>
</evidence>
<reference evidence="3" key="1">
    <citation type="journal article" date="2023" name="G3 (Bethesda)">
        <title>Whole genome assemblies of Zophobas morio and Tenebrio molitor.</title>
        <authorList>
            <person name="Kaur S."/>
            <person name="Stinson S.A."/>
            <person name="diCenzo G.C."/>
        </authorList>
    </citation>
    <scope>NUCLEOTIDE SEQUENCE</scope>
    <source>
        <strain evidence="3">QUZm001</strain>
    </source>
</reference>
<dbReference type="PANTHER" id="PTHR19327:SF0">
    <property type="entry name" value="GOLGIN SUBFAMILY A MEMBER 4"/>
    <property type="match status" value="1"/>
</dbReference>
<keyword evidence="4" id="KW-1185">Reference proteome</keyword>
<accession>A0AA38I7F2</accession>
<dbReference type="Proteomes" id="UP001168821">
    <property type="component" value="Unassembled WGS sequence"/>
</dbReference>
<keyword evidence="1" id="KW-0175">Coiled coil</keyword>
<feature type="coiled-coil region" evidence="1">
    <location>
        <begin position="309"/>
        <end position="423"/>
    </location>
</feature>
<proteinExistence type="predicted"/>
<feature type="compositionally biased region" description="Polar residues" evidence="2">
    <location>
        <begin position="15"/>
        <end position="25"/>
    </location>
</feature>
<feature type="non-terminal residue" evidence="3">
    <location>
        <position position="1"/>
    </location>
</feature>
<gene>
    <name evidence="3" type="ORF">Zmor_016476</name>
</gene>
<evidence type="ECO:0000313" key="4">
    <source>
        <dbReference type="Proteomes" id="UP001168821"/>
    </source>
</evidence>
<organism evidence="3 4">
    <name type="scientific">Zophobas morio</name>
    <dbReference type="NCBI Taxonomy" id="2755281"/>
    <lineage>
        <taxon>Eukaryota</taxon>
        <taxon>Metazoa</taxon>
        <taxon>Ecdysozoa</taxon>
        <taxon>Arthropoda</taxon>
        <taxon>Hexapoda</taxon>
        <taxon>Insecta</taxon>
        <taxon>Pterygota</taxon>
        <taxon>Neoptera</taxon>
        <taxon>Endopterygota</taxon>
        <taxon>Coleoptera</taxon>
        <taxon>Polyphaga</taxon>
        <taxon>Cucujiformia</taxon>
        <taxon>Tenebrionidae</taxon>
        <taxon>Zophobas</taxon>
    </lineage>
</organism>
<feature type="region of interest" description="Disordered" evidence="2">
    <location>
        <begin position="1"/>
        <end position="25"/>
    </location>
</feature>
<evidence type="ECO:0000313" key="3">
    <source>
        <dbReference type="EMBL" id="KAJ3650373.1"/>
    </source>
</evidence>
<sequence length="429" mass="49443">MFKKLKEKITEEVKSSPQRFQQLTQSVSDRLQNASTSDENFFSIAEDDATNISNSSLEPGFTNVSLTSPQESKFRRNSSSSVASDVSFLPRYESFANMYHLQSDLEISASEIEDNASTSSQLGHLSKEQIYSAFQKAQMRYHKYRGRYTDLAKHYKDLERENSKMKSVLVETQDKAIRRVTELKEQCSLEQKAKAHLEGALRDEIDEKQLKIESLQTKIELLQNGANSNQDGESLETLNKYLTDARQEIESLNAKIQEMKANVIIFQTKEQEYKLKISGLEKEVTLFAEREKENNLTLAQNKMELHHELLSKDNEITNLKKDNETLKKNLDVLVTGGGKLENLQSQNKKLIEKLENLTSKCNGYENELLKMEQHKIEAQNSNQLNADLKNQLKEMEEKLEAVREDAKKSLISLEEKVREKLRTEFEKKE</sequence>
<evidence type="ECO:0000256" key="1">
    <source>
        <dbReference type="SAM" id="Coils"/>
    </source>
</evidence>
<dbReference type="GO" id="GO:0048193">
    <property type="term" value="P:Golgi vesicle transport"/>
    <property type="evidence" value="ECO:0007669"/>
    <property type="project" value="TreeGrafter"/>
</dbReference>
<evidence type="ECO:0000256" key="2">
    <source>
        <dbReference type="SAM" id="MobiDB-lite"/>
    </source>
</evidence>
<dbReference type="GO" id="GO:0005794">
    <property type="term" value="C:Golgi apparatus"/>
    <property type="evidence" value="ECO:0007669"/>
    <property type="project" value="TreeGrafter"/>
</dbReference>
<dbReference type="AlphaFoldDB" id="A0AA38I7F2"/>
<dbReference type="EMBL" id="JALNTZ010000005">
    <property type="protein sequence ID" value="KAJ3650373.1"/>
    <property type="molecule type" value="Genomic_DNA"/>
</dbReference>
<dbReference type="PANTHER" id="PTHR19327">
    <property type="entry name" value="GOLGIN"/>
    <property type="match status" value="1"/>
</dbReference>
<dbReference type="GO" id="GO:0031267">
    <property type="term" value="F:small GTPase binding"/>
    <property type="evidence" value="ECO:0007669"/>
    <property type="project" value="TreeGrafter"/>
</dbReference>
<name>A0AA38I7F2_9CUCU</name>
<feature type="coiled-coil region" evidence="1">
    <location>
        <begin position="155"/>
        <end position="269"/>
    </location>
</feature>